<evidence type="ECO:0000256" key="4">
    <source>
        <dbReference type="RuleBase" id="RU003719"/>
    </source>
</evidence>
<dbReference type="SUPFAM" id="SSF51735">
    <property type="entry name" value="NAD(P)-binding Rossmann-fold domains"/>
    <property type="match status" value="1"/>
</dbReference>
<keyword evidence="2 4" id="KW-0560">Oxidoreductase</keyword>
<feature type="domain" description="D-isomer specific 2-hydroxyacid dehydrogenase catalytic" evidence="5">
    <location>
        <begin position="25"/>
        <end position="288"/>
    </location>
</feature>
<dbReference type="SUPFAM" id="SSF52283">
    <property type="entry name" value="Formate/glycerate dehydrogenase catalytic domain-like"/>
    <property type="match status" value="1"/>
</dbReference>
<dbReference type="GO" id="GO:0008465">
    <property type="term" value="F:hydroxypyruvate reductase (NADH) activity"/>
    <property type="evidence" value="ECO:0007669"/>
    <property type="project" value="UniProtKB-EC"/>
</dbReference>
<dbReference type="Proteomes" id="UP000438448">
    <property type="component" value="Unassembled WGS sequence"/>
</dbReference>
<accession>A0A7K0D993</accession>
<comment type="caution">
    <text evidence="7">The sequence shown here is derived from an EMBL/GenBank/DDBJ whole genome shotgun (WGS) entry which is preliminary data.</text>
</comment>
<dbReference type="OrthoDB" id="117809at2"/>
<dbReference type="Pfam" id="PF00389">
    <property type="entry name" value="2-Hacid_dh"/>
    <property type="match status" value="1"/>
</dbReference>
<proteinExistence type="inferred from homology"/>
<reference evidence="7 8" key="1">
    <citation type="submission" date="2019-10" db="EMBL/GenBank/DDBJ databases">
        <title>Nocardia macrotermitis sp. nov. and Nocardia aurantia sp. nov., isolated from the gut of fungus growing-termite Macrotermes natalensis.</title>
        <authorList>
            <person name="Benndorf R."/>
            <person name="Schwitalla J."/>
            <person name="Martin K."/>
            <person name="De Beer W."/>
            <person name="Kaster A.-K."/>
            <person name="Vollmers J."/>
            <person name="Poulsen M."/>
            <person name="Beemelmanns C."/>
        </authorList>
    </citation>
    <scope>NUCLEOTIDE SEQUENCE [LARGE SCALE GENOMIC DNA]</scope>
    <source>
        <strain evidence="7 8">RB20</strain>
    </source>
</reference>
<dbReference type="PROSITE" id="PS00671">
    <property type="entry name" value="D_2_HYDROXYACID_DH_3"/>
    <property type="match status" value="1"/>
</dbReference>
<dbReference type="EC" id="1.1.1.29" evidence="7"/>
<evidence type="ECO:0000259" key="6">
    <source>
        <dbReference type="Pfam" id="PF02826"/>
    </source>
</evidence>
<organism evidence="7 8">
    <name type="scientific">Nocardia macrotermitis</name>
    <dbReference type="NCBI Taxonomy" id="2585198"/>
    <lineage>
        <taxon>Bacteria</taxon>
        <taxon>Bacillati</taxon>
        <taxon>Actinomycetota</taxon>
        <taxon>Actinomycetes</taxon>
        <taxon>Mycobacteriales</taxon>
        <taxon>Nocardiaceae</taxon>
        <taxon>Nocardia</taxon>
    </lineage>
</organism>
<dbReference type="InterPro" id="IPR006140">
    <property type="entry name" value="D-isomer_DH_NAD-bd"/>
</dbReference>
<dbReference type="InterPro" id="IPR036291">
    <property type="entry name" value="NAD(P)-bd_dom_sf"/>
</dbReference>
<dbReference type="AlphaFoldDB" id="A0A7K0D993"/>
<evidence type="ECO:0000313" key="8">
    <source>
        <dbReference type="Proteomes" id="UP000438448"/>
    </source>
</evidence>
<dbReference type="RefSeq" id="WP_153413822.1">
    <property type="nucleotide sequence ID" value="NZ_WEGK01000013.1"/>
</dbReference>
<protein>
    <submittedName>
        <fullName evidence="7">Glycerate dehydrogenase</fullName>
        <ecNumber evidence="7">1.1.1.29</ecNumber>
    </submittedName>
</protein>
<sequence>MRIICLDRPSFLPREWRDAFATLGEFQVFEDHPDPETALRRLRDADLAVVEATPLPGELLRQVTRLRYITLATNGFHGVDLDAAGAAGITVAHCPDHSRVAVAEYVFRLLFEVTRGGRVLPGRELRGRTLGLLGTGRIGGHVAGIAAGFGMRVVGANRRGTPVPGVSVVPLEELLREADVLSVHLPLDGDTRGILNAERLALLRPSAVIVNTSRGELIDQAAMARLLVTGGLAGAGLDHITDDAADTLRALDNVVLTPGTAWDTETARADNPREIFDNLTSYLAGRPQHVLTDGTAENPAA</sequence>
<dbReference type="PANTHER" id="PTHR43761">
    <property type="entry name" value="D-ISOMER SPECIFIC 2-HYDROXYACID DEHYDROGENASE FAMILY PROTEIN (AFU_ORTHOLOGUE AFUA_1G13630)"/>
    <property type="match status" value="1"/>
</dbReference>
<dbReference type="InterPro" id="IPR006139">
    <property type="entry name" value="D-isomer_2_OHA_DH_cat_dom"/>
</dbReference>
<dbReference type="InterPro" id="IPR050418">
    <property type="entry name" value="D-iso_2-hydroxyacid_DH_PdxB"/>
</dbReference>
<dbReference type="GO" id="GO:0051287">
    <property type="term" value="F:NAD binding"/>
    <property type="evidence" value="ECO:0007669"/>
    <property type="project" value="InterPro"/>
</dbReference>
<gene>
    <name evidence="7" type="primary">hprA</name>
    <name evidence="7" type="ORF">NRB20_54120</name>
</gene>
<dbReference type="Pfam" id="PF02826">
    <property type="entry name" value="2-Hacid_dh_C"/>
    <property type="match status" value="1"/>
</dbReference>
<dbReference type="EMBL" id="WEGK01000013">
    <property type="protein sequence ID" value="MQY22297.1"/>
    <property type="molecule type" value="Genomic_DNA"/>
</dbReference>
<evidence type="ECO:0000256" key="3">
    <source>
        <dbReference type="ARBA" id="ARBA00023027"/>
    </source>
</evidence>
<comment type="similarity">
    <text evidence="1 4">Belongs to the D-isomer specific 2-hydroxyacid dehydrogenase family.</text>
</comment>
<evidence type="ECO:0000259" key="5">
    <source>
        <dbReference type="Pfam" id="PF00389"/>
    </source>
</evidence>
<dbReference type="Gene3D" id="3.40.50.720">
    <property type="entry name" value="NAD(P)-binding Rossmann-like Domain"/>
    <property type="match status" value="2"/>
</dbReference>
<evidence type="ECO:0000256" key="1">
    <source>
        <dbReference type="ARBA" id="ARBA00005854"/>
    </source>
</evidence>
<dbReference type="PANTHER" id="PTHR43761:SF1">
    <property type="entry name" value="D-ISOMER SPECIFIC 2-HYDROXYACID DEHYDROGENASE CATALYTIC DOMAIN-CONTAINING PROTEIN-RELATED"/>
    <property type="match status" value="1"/>
</dbReference>
<dbReference type="PROSITE" id="PS00670">
    <property type="entry name" value="D_2_HYDROXYACID_DH_2"/>
    <property type="match status" value="1"/>
</dbReference>
<name>A0A7K0D993_9NOCA</name>
<keyword evidence="3" id="KW-0520">NAD</keyword>
<evidence type="ECO:0000313" key="7">
    <source>
        <dbReference type="EMBL" id="MQY22297.1"/>
    </source>
</evidence>
<evidence type="ECO:0000256" key="2">
    <source>
        <dbReference type="ARBA" id="ARBA00023002"/>
    </source>
</evidence>
<keyword evidence="8" id="KW-1185">Reference proteome</keyword>
<feature type="domain" description="D-isomer specific 2-hydroxyacid dehydrogenase NAD-binding" evidence="6">
    <location>
        <begin position="119"/>
        <end position="258"/>
    </location>
</feature>
<dbReference type="InterPro" id="IPR029753">
    <property type="entry name" value="D-isomer_DH_CS"/>
</dbReference>